<evidence type="ECO:0000256" key="10">
    <source>
        <dbReference type="ARBA" id="ARBA00035120"/>
    </source>
</evidence>
<proteinExistence type="inferred from homology"/>
<keyword evidence="5 12" id="KW-1133">Transmembrane helix</keyword>
<keyword evidence="2 12" id="KW-1003">Cell membrane</keyword>
<comment type="subcellular location">
    <subcellularLocation>
        <location evidence="1 12">Cell membrane</location>
        <topology evidence="1 12">Multi-pass membrane protein</topology>
    </subcellularLocation>
</comment>
<comment type="catalytic activity">
    <reaction evidence="11">
        <text>fluoride(in) = fluoride(out)</text>
        <dbReference type="Rhea" id="RHEA:76159"/>
        <dbReference type="ChEBI" id="CHEBI:17051"/>
    </reaction>
    <physiologicalReaction direction="left-to-right" evidence="11">
        <dbReference type="Rhea" id="RHEA:76160"/>
    </physiologicalReaction>
</comment>
<evidence type="ECO:0000256" key="11">
    <source>
        <dbReference type="ARBA" id="ARBA00035585"/>
    </source>
</evidence>
<comment type="caution">
    <text evidence="13">The sequence shown here is derived from an EMBL/GenBank/DDBJ whole genome shotgun (WGS) entry which is preliminary data.</text>
</comment>
<keyword evidence="3" id="KW-0997">Cell inner membrane</keyword>
<dbReference type="GO" id="GO:0046872">
    <property type="term" value="F:metal ion binding"/>
    <property type="evidence" value="ECO:0007669"/>
    <property type="project" value="UniProtKB-KW"/>
</dbReference>
<evidence type="ECO:0000256" key="9">
    <source>
        <dbReference type="ARBA" id="ARBA00023303"/>
    </source>
</evidence>
<evidence type="ECO:0000256" key="3">
    <source>
        <dbReference type="ARBA" id="ARBA00022519"/>
    </source>
</evidence>
<dbReference type="GO" id="GO:0005886">
    <property type="term" value="C:plasma membrane"/>
    <property type="evidence" value="ECO:0007669"/>
    <property type="project" value="UniProtKB-SubCell"/>
</dbReference>
<keyword evidence="7 12" id="KW-0406">Ion transport</keyword>
<dbReference type="STRING" id="121821.GCA_001870675_02569"/>
<evidence type="ECO:0000313" key="14">
    <source>
        <dbReference type="Proteomes" id="UP000249364"/>
    </source>
</evidence>
<feature type="transmembrane region" description="Helical" evidence="12">
    <location>
        <begin position="73"/>
        <end position="94"/>
    </location>
</feature>
<dbReference type="Pfam" id="PF02537">
    <property type="entry name" value="CRCB"/>
    <property type="match status" value="1"/>
</dbReference>
<keyword evidence="14" id="KW-1185">Reference proteome</keyword>
<feature type="binding site" evidence="12">
    <location>
        <position position="82"/>
    </location>
    <ligand>
        <name>Na(+)</name>
        <dbReference type="ChEBI" id="CHEBI:29101"/>
        <note>structural</note>
    </ligand>
</feature>
<gene>
    <name evidence="12" type="primary">fluC</name>
    <name evidence="12" type="synonym">crcB</name>
    <name evidence="13" type="ORF">LY56_00655</name>
</gene>
<accession>A0A2W7QFN8</accession>
<keyword evidence="12" id="KW-0813">Transport</keyword>
<dbReference type="GO" id="GO:0140114">
    <property type="term" value="P:cellular detoxification of fluoride"/>
    <property type="evidence" value="ECO:0007669"/>
    <property type="project" value="UniProtKB-UniRule"/>
</dbReference>
<keyword evidence="4 12" id="KW-0812">Transmembrane</keyword>
<dbReference type="AlphaFoldDB" id="A0A2W7QFN8"/>
<feature type="transmembrane region" description="Helical" evidence="12">
    <location>
        <begin position="36"/>
        <end position="61"/>
    </location>
</feature>
<evidence type="ECO:0000256" key="4">
    <source>
        <dbReference type="ARBA" id="ARBA00022692"/>
    </source>
</evidence>
<dbReference type="HAMAP" id="MF_00454">
    <property type="entry name" value="FluC"/>
    <property type="match status" value="1"/>
</dbReference>
<reference evidence="13 14" key="1">
    <citation type="submission" date="2018-06" db="EMBL/GenBank/DDBJ databases">
        <title>Genomic Encyclopedia of Archaeal and Bacterial Type Strains, Phase II (KMG-II): from individual species to whole genera.</title>
        <authorList>
            <person name="Goeker M."/>
        </authorList>
    </citation>
    <scope>NUCLEOTIDE SEQUENCE [LARGE SCALE GENOMIC DNA]</scope>
    <source>
        <strain evidence="13 14">DSM 13087</strain>
    </source>
</reference>
<protein>
    <recommendedName>
        <fullName evidence="12">Fluoride-specific ion channel FluC</fullName>
    </recommendedName>
</protein>
<evidence type="ECO:0000256" key="5">
    <source>
        <dbReference type="ARBA" id="ARBA00022989"/>
    </source>
</evidence>
<keyword evidence="9 12" id="KW-0407">Ion channel</keyword>
<dbReference type="OrthoDB" id="9806299at2"/>
<dbReference type="GO" id="GO:0062054">
    <property type="term" value="F:fluoride channel activity"/>
    <property type="evidence" value="ECO:0007669"/>
    <property type="project" value="UniProtKB-UniRule"/>
</dbReference>
<evidence type="ECO:0000313" key="13">
    <source>
        <dbReference type="EMBL" id="PZX47358.1"/>
    </source>
</evidence>
<dbReference type="EMBL" id="QKZQ01000002">
    <property type="protein sequence ID" value="PZX47358.1"/>
    <property type="molecule type" value="Genomic_DNA"/>
</dbReference>
<name>A0A2W7QFN8_9RHOB</name>
<keyword evidence="6 12" id="KW-0915">Sodium</keyword>
<evidence type="ECO:0000256" key="2">
    <source>
        <dbReference type="ARBA" id="ARBA00022475"/>
    </source>
</evidence>
<comment type="similarity">
    <text evidence="10 12">Belongs to the fluoride channel Fluc/FEX (TC 1.A.43) family.</text>
</comment>
<organism evidence="13 14">
    <name type="scientific">Roseinatronobacter thiooxidans</name>
    <dbReference type="NCBI Taxonomy" id="121821"/>
    <lineage>
        <taxon>Bacteria</taxon>
        <taxon>Pseudomonadati</taxon>
        <taxon>Pseudomonadota</taxon>
        <taxon>Alphaproteobacteria</taxon>
        <taxon>Rhodobacterales</taxon>
        <taxon>Paracoccaceae</taxon>
        <taxon>Roseinatronobacter</taxon>
    </lineage>
</organism>
<evidence type="ECO:0000256" key="8">
    <source>
        <dbReference type="ARBA" id="ARBA00023136"/>
    </source>
</evidence>
<evidence type="ECO:0000256" key="7">
    <source>
        <dbReference type="ARBA" id="ARBA00023065"/>
    </source>
</evidence>
<keyword evidence="12" id="KW-0479">Metal-binding</keyword>
<dbReference type="Proteomes" id="UP000249364">
    <property type="component" value="Unassembled WGS sequence"/>
</dbReference>
<sequence length="135" mass="13559">MNITLTDFVVICIAGGLGSMARAGMGAVLTRAMHPAGAVFVINGVGSFLIGSALGVFLATLAPFNAAQAPAGFTYFAIGLLGGFTTVSTFALQVHVLWQQGRVRGALFAAFGSVLMCPLLAWLGLVGVGAVQGGG</sequence>
<comment type="activity regulation">
    <text evidence="12">Na(+) is not transported, but it plays an essential structural role and its presence is essential for fluoride channel function.</text>
</comment>
<keyword evidence="8 12" id="KW-0472">Membrane</keyword>
<dbReference type="RefSeq" id="WP_071470366.1">
    <property type="nucleotide sequence ID" value="NZ_MEHT01000044.1"/>
</dbReference>
<evidence type="ECO:0000256" key="6">
    <source>
        <dbReference type="ARBA" id="ARBA00023053"/>
    </source>
</evidence>
<evidence type="ECO:0000256" key="1">
    <source>
        <dbReference type="ARBA" id="ARBA00004651"/>
    </source>
</evidence>
<evidence type="ECO:0000256" key="12">
    <source>
        <dbReference type="HAMAP-Rule" id="MF_00454"/>
    </source>
</evidence>
<feature type="binding site" evidence="12">
    <location>
        <position position="85"/>
    </location>
    <ligand>
        <name>Na(+)</name>
        <dbReference type="ChEBI" id="CHEBI:29101"/>
        <note>structural</note>
    </ligand>
</feature>
<dbReference type="InterPro" id="IPR003691">
    <property type="entry name" value="FluC"/>
</dbReference>
<comment type="function">
    <text evidence="12">Fluoride-specific ion channel. Important for reducing fluoride concentration in the cell, thus reducing its toxicity.</text>
</comment>
<feature type="transmembrane region" description="Helical" evidence="12">
    <location>
        <begin position="106"/>
        <end position="131"/>
    </location>
</feature>